<comment type="caution">
    <text evidence="1">The sequence shown here is derived from an EMBL/GenBank/DDBJ whole genome shotgun (WGS) entry which is preliminary data.</text>
</comment>
<accession>A0A848LT57</accession>
<dbReference type="EMBL" id="JABBJJ010000276">
    <property type="protein sequence ID" value="NMO20859.1"/>
    <property type="molecule type" value="Genomic_DNA"/>
</dbReference>
<dbReference type="Proteomes" id="UP000518300">
    <property type="component" value="Unassembled WGS sequence"/>
</dbReference>
<dbReference type="Pfam" id="PF09535">
    <property type="entry name" value="Gmx_para_CXXCG"/>
    <property type="match status" value="1"/>
</dbReference>
<organism evidence="1 2">
    <name type="scientific">Pyxidicoccus fallax</name>
    <dbReference type="NCBI Taxonomy" id="394095"/>
    <lineage>
        <taxon>Bacteria</taxon>
        <taxon>Pseudomonadati</taxon>
        <taxon>Myxococcota</taxon>
        <taxon>Myxococcia</taxon>
        <taxon>Myxococcales</taxon>
        <taxon>Cystobacterineae</taxon>
        <taxon>Myxococcaceae</taxon>
        <taxon>Pyxidicoccus</taxon>
    </lineage>
</organism>
<name>A0A848LT57_9BACT</name>
<dbReference type="NCBIfam" id="TIGR02264">
    <property type="entry name" value="gmx_para_CXXCG"/>
    <property type="match status" value="1"/>
</dbReference>
<dbReference type="InterPro" id="IPR011750">
    <property type="entry name" value="Gmx_para_CXXCG"/>
</dbReference>
<dbReference type="RefSeq" id="WP_169350063.1">
    <property type="nucleotide sequence ID" value="NZ_JABBJJ010000276.1"/>
</dbReference>
<dbReference type="AlphaFoldDB" id="A0A848LT57"/>
<gene>
    <name evidence="1" type="ORF">HG543_39345</name>
</gene>
<reference evidence="1 2" key="1">
    <citation type="submission" date="2020-04" db="EMBL/GenBank/DDBJ databases">
        <title>Draft genome of Pyxidicoccus fallax type strain.</title>
        <authorList>
            <person name="Whitworth D.E."/>
        </authorList>
    </citation>
    <scope>NUCLEOTIDE SEQUENCE [LARGE SCALE GENOMIC DNA]</scope>
    <source>
        <strain evidence="1 2">DSM 14698</strain>
    </source>
</reference>
<proteinExistence type="predicted"/>
<evidence type="ECO:0000313" key="1">
    <source>
        <dbReference type="EMBL" id="NMO20859.1"/>
    </source>
</evidence>
<sequence length="239" mass="26371">MPRFFDVLLGDYRSQKGGYNAAHKWGLPGVSCPDCKATWAGSGLDYPAVDLSGHSVAKKLSKAYLEEDFEEFERLREQVRALLPPGHPLLPGTTFGPLVGKARGPFSALIHQSPGTLLIQPDALELLQREGLRGLRGCRTEMRFSPKGIPEMLNLHIEPSGLLHSDCIPRGTPPPCPKCGRHGFRLPDEPILDAASLPDDLDLFRLRNFATLLIVTERFKAAVERHGLDGLTLRELPVR</sequence>
<evidence type="ECO:0000313" key="2">
    <source>
        <dbReference type="Proteomes" id="UP000518300"/>
    </source>
</evidence>
<keyword evidence="2" id="KW-1185">Reference proteome</keyword>
<protein>
    <submittedName>
        <fullName evidence="1">Uncharacterized protein</fullName>
    </submittedName>
</protein>